<reference evidence="1 2" key="1">
    <citation type="submission" date="2024-05" db="EMBL/GenBank/DDBJ databases">
        <title>A draft genome resource for the thread blight pathogen Marasmius tenuissimus strain MS-2.</title>
        <authorList>
            <person name="Yulfo-Soto G.E."/>
            <person name="Baruah I.K."/>
            <person name="Amoako-Attah I."/>
            <person name="Bukari Y."/>
            <person name="Meinhardt L.W."/>
            <person name="Bailey B.A."/>
            <person name="Cohen S.P."/>
        </authorList>
    </citation>
    <scope>NUCLEOTIDE SEQUENCE [LARGE SCALE GENOMIC DNA]</scope>
    <source>
        <strain evidence="1 2">MS-2</strain>
    </source>
</reference>
<protein>
    <submittedName>
        <fullName evidence="1">Uncharacterized protein</fullName>
    </submittedName>
</protein>
<name>A0ABR2Z9G6_9AGAR</name>
<dbReference type="EMBL" id="JBBXMP010000346">
    <property type="protein sequence ID" value="KAL0058226.1"/>
    <property type="molecule type" value="Genomic_DNA"/>
</dbReference>
<gene>
    <name evidence="1" type="ORF">AAF712_015109</name>
</gene>
<evidence type="ECO:0000313" key="2">
    <source>
        <dbReference type="Proteomes" id="UP001437256"/>
    </source>
</evidence>
<keyword evidence="2" id="KW-1185">Reference proteome</keyword>
<accession>A0ABR2Z9G6</accession>
<evidence type="ECO:0000313" key="1">
    <source>
        <dbReference type="EMBL" id="KAL0058226.1"/>
    </source>
</evidence>
<sequence length="120" mass="13229">MQINNASHLLNGSGIACQGFLTKEKAIADWDHICRSFHNDAHHQEQHAVEMLKAEEEAAEMHAAVIHAALNAHAHATLKQELSEGVAMILLAQDYNQALGANAEMQMAYQLRQTSLEDSE</sequence>
<dbReference type="Proteomes" id="UP001437256">
    <property type="component" value="Unassembled WGS sequence"/>
</dbReference>
<organism evidence="1 2">
    <name type="scientific">Marasmius tenuissimus</name>
    <dbReference type="NCBI Taxonomy" id="585030"/>
    <lineage>
        <taxon>Eukaryota</taxon>
        <taxon>Fungi</taxon>
        <taxon>Dikarya</taxon>
        <taxon>Basidiomycota</taxon>
        <taxon>Agaricomycotina</taxon>
        <taxon>Agaricomycetes</taxon>
        <taxon>Agaricomycetidae</taxon>
        <taxon>Agaricales</taxon>
        <taxon>Marasmiineae</taxon>
        <taxon>Marasmiaceae</taxon>
        <taxon>Marasmius</taxon>
    </lineage>
</organism>
<proteinExistence type="predicted"/>
<comment type="caution">
    <text evidence="1">The sequence shown here is derived from an EMBL/GenBank/DDBJ whole genome shotgun (WGS) entry which is preliminary data.</text>
</comment>